<keyword evidence="1" id="KW-0812">Transmembrane</keyword>
<evidence type="ECO:0000313" key="3">
    <source>
        <dbReference type="Proteomes" id="UP001233999"/>
    </source>
</evidence>
<name>A0AAD7ZF02_DIPPU</name>
<protein>
    <submittedName>
        <fullName evidence="2">Uncharacterized protein</fullName>
    </submittedName>
</protein>
<dbReference type="EMBL" id="JASPKZ010008864">
    <property type="protein sequence ID" value="KAJ9578708.1"/>
    <property type="molecule type" value="Genomic_DNA"/>
</dbReference>
<accession>A0AAD7ZF02</accession>
<gene>
    <name evidence="2" type="ORF">L9F63_005070</name>
</gene>
<reference evidence="2" key="2">
    <citation type="submission" date="2023-05" db="EMBL/GenBank/DDBJ databases">
        <authorList>
            <person name="Fouks B."/>
        </authorList>
    </citation>
    <scope>NUCLEOTIDE SEQUENCE</scope>
    <source>
        <strain evidence="2">Stay&amp;Tobe</strain>
        <tissue evidence="2">Testes</tissue>
    </source>
</reference>
<feature type="transmembrane region" description="Helical" evidence="1">
    <location>
        <begin position="74"/>
        <end position="95"/>
    </location>
</feature>
<evidence type="ECO:0000256" key="1">
    <source>
        <dbReference type="SAM" id="Phobius"/>
    </source>
</evidence>
<keyword evidence="1" id="KW-0472">Membrane</keyword>
<dbReference type="AlphaFoldDB" id="A0AAD7ZF02"/>
<reference evidence="2" key="1">
    <citation type="journal article" date="2023" name="IScience">
        <title>Live-bearing cockroach genome reveals convergent evolutionary mechanisms linked to viviparity in insects and beyond.</title>
        <authorList>
            <person name="Fouks B."/>
            <person name="Harrison M.C."/>
            <person name="Mikhailova A.A."/>
            <person name="Marchal E."/>
            <person name="English S."/>
            <person name="Carruthers M."/>
            <person name="Jennings E.C."/>
            <person name="Chiamaka E.L."/>
            <person name="Frigard R.A."/>
            <person name="Pippel M."/>
            <person name="Attardo G.M."/>
            <person name="Benoit J.B."/>
            <person name="Bornberg-Bauer E."/>
            <person name="Tobe S.S."/>
        </authorList>
    </citation>
    <scope>NUCLEOTIDE SEQUENCE</scope>
    <source>
        <strain evidence="2">Stay&amp;Tobe</strain>
    </source>
</reference>
<feature type="non-terminal residue" evidence="2">
    <location>
        <position position="156"/>
    </location>
</feature>
<dbReference type="Proteomes" id="UP001233999">
    <property type="component" value="Unassembled WGS sequence"/>
</dbReference>
<organism evidence="2 3">
    <name type="scientific">Diploptera punctata</name>
    <name type="common">Pacific beetle cockroach</name>
    <dbReference type="NCBI Taxonomy" id="6984"/>
    <lineage>
        <taxon>Eukaryota</taxon>
        <taxon>Metazoa</taxon>
        <taxon>Ecdysozoa</taxon>
        <taxon>Arthropoda</taxon>
        <taxon>Hexapoda</taxon>
        <taxon>Insecta</taxon>
        <taxon>Pterygota</taxon>
        <taxon>Neoptera</taxon>
        <taxon>Polyneoptera</taxon>
        <taxon>Dictyoptera</taxon>
        <taxon>Blattodea</taxon>
        <taxon>Blaberoidea</taxon>
        <taxon>Blaberidae</taxon>
        <taxon>Diplopterinae</taxon>
        <taxon>Diploptera</taxon>
    </lineage>
</organism>
<sequence>DILVGFDGEITWVIDITWNQLITQIHNFMLYSVVYIKLNVWPIVEDLEPPLHPLLGDLTISAGDFLLSTSPSSLYFMAASYTVLATCNVSLFLLFEQKRQFWVHLSIFRNNFERQESTWMEPFLEHLMTKCHKSPMGRLGSCVTIGFHICRFIFLE</sequence>
<evidence type="ECO:0000313" key="2">
    <source>
        <dbReference type="EMBL" id="KAJ9578708.1"/>
    </source>
</evidence>
<proteinExistence type="predicted"/>
<comment type="caution">
    <text evidence="2">The sequence shown here is derived from an EMBL/GenBank/DDBJ whole genome shotgun (WGS) entry which is preliminary data.</text>
</comment>
<keyword evidence="3" id="KW-1185">Reference proteome</keyword>
<feature type="non-terminal residue" evidence="2">
    <location>
        <position position="1"/>
    </location>
</feature>
<keyword evidence="1" id="KW-1133">Transmembrane helix</keyword>